<comment type="caution">
    <text evidence="1">The sequence shown here is derived from an EMBL/GenBank/DDBJ whole genome shotgun (WGS) entry which is preliminary data.</text>
</comment>
<dbReference type="EMBL" id="MOEN01000003">
    <property type="protein sequence ID" value="OMH41183.1"/>
    <property type="molecule type" value="Genomic_DNA"/>
</dbReference>
<sequence length="173" mass="19603">MLKKLIPLLIILLSIIGCVPKTPEIGYTVKIPSQKIEKQLKKHFPLIEETDSLVIKLENPTVKIENRKVYTGITIKIKTPLLIILSGKAYISGNIKYKPETGRIYLVNPSIEYLAINGKVVVSSNMPQIKEILNDIIKSTFKKTPIYTLKKSYRKQVKSIKLSERALLVKIGF</sequence>
<protein>
    <recommendedName>
        <fullName evidence="3">DUF1439 domain-containing protein</fullName>
    </recommendedName>
</protein>
<name>A0A1R1MN47_9BACT</name>
<organism evidence="1 2">
    <name type="scientific">Desulfurobacterium indicum</name>
    <dbReference type="NCBI Taxonomy" id="1914305"/>
    <lineage>
        <taxon>Bacteria</taxon>
        <taxon>Pseudomonadati</taxon>
        <taxon>Aquificota</taxon>
        <taxon>Aquificia</taxon>
        <taxon>Desulfurobacteriales</taxon>
        <taxon>Desulfurobacteriaceae</taxon>
        <taxon>Desulfurobacterium</taxon>
    </lineage>
</organism>
<dbReference type="Pfam" id="PF07273">
    <property type="entry name" value="DUF1439"/>
    <property type="match status" value="1"/>
</dbReference>
<dbReference type="Gene3D" id="3.15.10.40">
    <property type="entry name" value="Uncharacterised protein PF07273, DUF1439"/>
    <property type="match status" value="1"/>
</dbReference>
<keyword evidence="2" id="KW-1185">Reference proteome</keyword>
<evidence type="ECO:0000313" key="1">
    <source>
        <dbReference type="EMBL" id="OMH41183.1"/>
    </source>
</evidence>
<dbReference type="InterPro" id="IPR010835">
    <property type="entry name" value="DUF1439"/>
</dbReference>
<dbReference type="PROSITE" id="PS51257">
    <property type="entry name" value="PROKAR_LIPOPROTEIN"/>
    <property type="match status" value="1"/>
</dbReference>
<dbReference type="RefSeq" id="WP_076712340.1">
    <property type="nucleotide sequence ID" value="NZ_MOEN01000003.1"/>
</dbReference>
<accession>A0A1R1MN47</accession>
<dbReference type="AlphaFoldDB" id="A0A1R1MN47"/>
<dbReference type="OrthoDB" id="5688063at2"/>
<gene>
    <name evidence="1" type="ORF">BLW93_01450</name>
</gene>
<reference evidence="1 2" key="1">
    <citation type="submission" date="2016-10" db="EMBL/GenBank/DDBJ databases">
        <title>Genome sequence of a sulfur-reducing bacterium Desulfurobacterium indicum K6013.</title>
        <authorList>
            <person name="Cao J."/>
            <person name="Shao Z."/>
            <person name="Alain K."/>
            <person name="Jebbar M."/>
        </authorList>
    </citation>
    <scope>NUCLEOTIDE SEQUENCE [LARGE SCALE GENOMIC DNA]</scope>
    <source>
        <strain evidence="1 2">K6013</strain>
    </source>
</reference>
<dbReference type="Proteomes" id="UP000187408">
    <property type="component" value="Unassembled WGS sequence"/>
</dbReference>
<evidence type="ECO:0000313" key="2">
    <source>
        <dbReference type="Proteomes" id="UP000187408"/>
    </source>
</evidence>
<dbReference type="STRING" id="1914305.BLW93_01450"/>
<proteinExistence type="predicted"/>
<evidence type="ECO:0008006" key="3">
    <source>
        <dbReference type="Google" id="ProtNLM"/>
    </source>
</evidence>